<dbReference type="Gene3D" id="3.30.450.40">
    <property type="match status" value="3"/>
</dbReference>
<dbReference type="SMART" id="SM00388">
    <property type="entry name" value="HisKA"/>
    <property type="match status" value="1"/>
</dbReference>
<dbReference type="Pfam" id="PF02518">
    <property type="entry name" value="HATPase_c"/>
    <property type="match status" value="1"/>
</dbReference>
<dbReference type="InterPro" id="IPR003594">
    <property type="entry name" value="HATPase_dom"/>
</dbReference>
<evidence type="ECO:0000259" key="7">
    <source>
        <dbReference type="PROSITE" id="PS50109"/>
    </source>
</evidence>
<feature type="domain" description="PAS" evidence="8">
    <location>
        <begin position="585"/>
        <end position="658"/>
    </location>
</feature>
<dbReference type="EMBL" id="CP058529">
    <property type="protein sequence ID" value="QLG28515.1"/>
    <property type="molecule type" value="Genomic_DNA"/>
</dbReference>
<evidence type="ECO:0000256" key="4">
    <source>
        <dbReference type="ARBA" id="ARBA00022679"/>
    </source>
</evidence>
<dbReference type="Gene3D" id="3.30.565.10">
    <property type="entry name" value="Histidine kinase-like ATPase, C-terminal domain"/>
    <property type="match status" value="1"/>
</dbReference>
<keyword evidence="4" id="KW-0808">Transferase</keyword>
<protein>
    <recommendedName>
        <fullName evidence="2">histidine kinase</fullName>
        <ecNumber evidence="2">2.7.13.3</ecNumber>
    </recommendedName>
</protein>
<dbReference type="Proteomes" id="UP000509750">
    <property type="component" value="Chromosome"/>
</dbReference>
<evidence type="ECO:0000256" key="3">
    <source>
        <dbReference type="ARBA" id="ARBA00022553"/>
    </source>
</evidence>
<dbReference type="CDD" id="cd00075">
    <property type="entry name" value="HATPase"/>
    <property type="match status" value="1"/>
</dbReference>
<dbReference type="PROSITE" id="PS50109">
    <property type="entry name" value="HIS_KIN"/>
    <property type="match status" value="1"/>
</dbReference>
<dbReference type="InterPro" id="IPR000014">
    <property type="entry name" value="PAS"/>
</dbReference>
<dbReference type="InterPro" id="IPR050736">
    <property type="entry name" value="Sensor_HK_Regulatory"/>
</dbReference>
<dbReference type="AlphaFoldDB" id="A0A7D5KMN5"/>
<evidence type="ECO:0000256" key="2">
    <source>
        <dbReference type="ARBA" id="ARBA00012438"/>
    </source>
</evidence>
<dbReference type="RefSeq" id="WP_179170089.1">
    <property type="nucleotide sequence ID" value="NZ_CP058529.1"/>
</dbReference>
<dbReference type="InterPro" id="IPR013767">
    <property type="entry name" value="PAS_fold"/>
</dbReference>
<name>A0A7D5KMN5_9EURY</name>
<dbReference type="Pfam" id="PF00989">
    <property type="entry name" value="PAS"/>
    <property type="match status" value="1"/>
</dbReference>
<dbReference type="Gene3D" id="1.10.287.130">
    <property type="match status" value="1"/>
</dbReference>
<dbReference type="NCBIfam" id="TIGR00229">
    <property type="entry name" value="sensory_box"/>
    <property type="match status" value="1"/>
</dbReference>
<dbReference type="Pfam" id="PF00512">
    <property type="entry name" value="HisKA"/>
    <property type="match status" value="1"/>
</dbReference>
<dbReference type="KEGG" id="halg:HUG10_13555"/>
<dbReference type="GO" id="GO:0006355">
    <property type="term" value="P:regulation of DNA-templated transcription"/>
    <property type="evidence" value="ECO:0007669"/>
    <property type="project" value="InterPro"/>
</dbReference>
<reference evidence="9 10" key="1">
    <citation type="submission" date="2020-07" db="EMBL/GenBank/DDBJ databases">
        <title>Gai3-2, isolated from salt lake.</title>
        <authorList>
            <person name="Cui H."/>
            <person name="Shi X."/>
        </authorList>
    </citation>
    <scope>NUCLEOTIDE SEQUENCE [LARGE SCALE GENOMIC DNA]</scope>
    <source>
        <strain evidence="9 10">Gai3-2</strain>
    </source>
</reference>
<proteinExistence type="predicted"/>
<keyword evidence="10" id="KW-1185">Reference proteome</keyword>
<dbReference type="PANTHER" id="PTHR43711">
    <property type="entry name" value="TWO-COMPONENT HISTIDINE KINASE"/>
    <property type="match status" value="1"/>
</dbReference>
<dbReference type="InterPro" id="IPR036097">
    <property type="entry name" value="HisK_dim/P_sf"/>
</dbReference>
<dbReference type="GeneID" id="56029878"/>
<dbReference type="InterPro" id="IPR004358">
    <property type="entry name" value="Sig_transdc_His_kin-like_C"/>
</dbReference>
<dbReference type="InterPro" id="IPR029016">
    <property type="entry name" value="GAF-like_dom_sf"/>
</dbReference>
<dbReference type="EC" id="2.7.13.3" evidence="2"/>
<sequence>MTRSLSLFVVGDGAAAVVSGLAATDDGSAATVTEATLVDRVASEQPDAVVLVGDADLDETAVHDLDTAGIPIVALGEEPPPYAEGFVPTNESPAQLLLREVRLALDGETRLQLRESRRRVTRLHDGAADVAAARSFDELYDRAADVAADVLSFDHCWLGTREADRLVPRFQLGDVELMADGIGVDEGIAGETIRGGESVFVREVSERPEVSNPRDFRSFVSVPVGDFGVYQAASLTPHGFDEADLELAELFATHVSQAHQRIRAESDLQDRQRKVTGLHRAAPRLVDADTEAELFDLTVEIAETVLEFDRSYLLVALPDGEGFETVATTDPEAPERAPESGILGRTFAEGRTFHVDEVAAHPDARPHHEGPQSAISVPFGDDAVFQVIAEREGAFDDTDRELAELLVSHASATRERVRSEAALRESRRTIERLHGAAADIAKAETERAVLDRAIAAAEGVLSFDRCTIALLDETGEYLVPAAEPDDADPDASRPMHVSEGVTGRTYRTGESVLIEEVAENEHAAPAKPEYRSGISVPVGDLGTCQAVSTEPGAFDDTDLELAELLMAHVAVALERVRAEGDLRDERDRLSALFENIPDAAVSFEMVDGEPIARAVNTAFEETFGYPGDDLIGESVDEFIVPADTDTEADELNRRLRAGENVRRECRRLTAHGVRDFLMYVVPLELHAANVRGYAIYSDISERKERERALERQNERLEEFASVVSHDLRNPLSVAEGYLELARETGSDEHLETVENALERMRGLIDDLLMLAREGRVVGETEPVDLAEVADVAWRHVDTGTATLSVDEDCTIDADPDRLGELLENLFRNSIEHGGSGVAVRIECTDTGFVVEDDGNGIPAPDREEVFEPGVTSTEDGTGFGLAIVRRVAEAHDWSVELVEGESGGARFEFRT</sequence>
<dbReference type="SUPFAM" id="SSF55874">
    <property type="entry name" value="ATPase domain of HSP90 chaperone/DNA topoisomerase II/histidine kinase"/>
    <property type="match status" value="1"/>
</dbReference>
<dbReference type="CDD" id="cd00130">
    <property type="entry name" value="PAS"/>
    <property type="match status" value="1"/>
</dbReference>
<dbReference type="InterPro" id="IPR005467">
    <property type="entry name" value="His_kinase_dom"/>
</dbReference>
<keyword evidence="5" id="KW-0418">Kinase</keyword>
<dbReference type="PRINTS" id="PR00344">
    <property type="entry name" value="BCTRLSENSOR"/>
</dbReference>
<comment type="catalytic activity">
    <reaction evidence="1">
        <text>ATP + protein L-histidine = ADP + protein N-phospho-L-histidine.</text>
        <dbReference type="EC" id="2.7.13.3"/>
    </reaction>
</comment>
<keyword evidence="6" id="KW-0902">Two-component regulatory system</keyword>
<evidence type="ECO:0000313" key="10">
    <source>
        <dbReference type="Proteomes" id="UP000509750"/>
    </source>
</evidence>
<feature type="domain" description="Histidine kinase" evidence="7">
    <location>
        <begin position="722"/>
        <end position="911"/>
    </location>
</feature>
<dbReference type="InterPro" id="IPR003018">
    <property type="entry name" value="GAF"/>
</dbReference>
<dbReference type="InterPro" id="IPR036890">
    <property type="entry name" value="HATPase_C_sf"/>
</dbReference>
<dbReference type="GO" id="GO:0000155">
    <property type="term" value="F:phosphorelay sensor kinase activity"/>
    <property type="evidence" value="ECO:0007669"/>
    <property type="project" value="InterPro"/>
</dbReference>
<dbReference type="OrthoDB" id="8127at2157"/>
<dbReference type="PANTHER" id="PTHR43711:SF1">
    <property type="entry name" value="HISTIDINE KINASE 1"/>
    <property type="match status" value="1"/>
</dbReference>
<dbReference type="SMART" id="SM00091">
    <property type="entry name" value="PAS"/>
    <property type="match status" value="1"/>
</dbReference>
<organism evidence="9 10">
    <name type="scientific">Halorarum halophilum</name>
    <dbReference type="NCBI Taxonomy" id="2743090"/>
    <lineage>
        <taxon>Archaea</taxon>
        <taxon>Methanobacteriati</taxon>
        <taxon>Methanobacteriota</taxon>
        <taxon>Stenosarchaea group</taxon>
        <taxon>Halobacteria</taxon>
        <taxon>Halobacteriales</taxon>
        <taxon>Haloferacaceae</taxon>
        <taxon>Halorarum</taxon>
    </lineage>
</organism>
<dbReference type="PROSITE" id="PS50112">
    <property type="entry name" value="PAS"/>
    <property type="match status" value="1"/>
</dbReference>
<dbReference type="Gene3D" id="3.30.450.20">
    <property type="entry name" value="PAS domain"/>
    <property type="match status" value="1"/>
</dbReference>
<evidence type="ECO:0000313" key="9">
    <source>
        <dbReference type="EMBL" id="QLG28515.1"/>
    </source>
</evidence>
<dbReference type="CDD" id="cd00082">
    <property type="entry name" value="HisKA"/>
    <property type="match status" value="1"/>
</dbReference>
<evidence type="ECO:0000256" key="5">
    <source>
        <dbReference type="ARBA" id="ARBA00022777"/>
    </source>
</evidence>
<dbReference type="SMART" id="SM00387">
    <property type="entry name" value="HATPase_c"/>
    <property type="match status" value="1"/>
</dbReference>
<dbReference type="Pfam" id="PF13185">
    <property type="entry name" value="GAF_2"/>
    <property type="match status" value="3"/>
</dbReference>
<dbReference type="SUPFAM" id="SSF55785">
    <property type="entry name" value="PYP-like sensor domain (PAS domain)"/>
    <property type="match status" value="1"/>
</dbReference>
<dbReference type="InterPro" id="IPR035965">
    <property type="entry name" value="PAS-like_dom_sf"/>
</dbReference>
<dbReference type="SUPFAM" id="SSF47384">
    <property type="entry name" value="Homodimeric domain of signal transducing histidine kinase"/>
    <property type="match status" value="1"/>
</dbReference>
<evidence type="ECO:0000259" key="8">
    <source>
        <dbReference type="PROSITE" id="PS50112"/>
    </source>
</evidence>
<dbReference type="SMART" id="SM00065">
    <property type="entry name" value="GAF"/>
    <property type="match status" value="3"/>
</dbReference>
<accession>A0A7D5KMN5</accession>
<evidence type="ECO:0000256" key="6">
    <source>
        <dbReference type="ARBA" id="ARBA00023012"/>
    </source>
</evidence>
<keyword evidence="3" id="KW-0597">Phosphoprotein</keyword>
<dbReference type="InterPro" id="IPR003661">
    <property type="entry name" value="HisK_dim/P_dom"/>
</dbReference>
<gene>
    <name evidence="9" type="ORF">HUG10_13555</name>
</gene>
<dbReference type="SUPFAM" id="SSF55781">
    <property type="entry name" value="GAF domain-like"/>
    <property type="match status" value="3"/>
</dbReference>
<evidence type="ECO:0000256" key="1">
    <source>
        <dbReference type="ARBA" id="ARBA00000085"/>
    </source>
</evidence>